<dbReference type="EMBL" id="SHMP01000011">
    <property type="protein sequence ID" value="RZV05137.1"/>
    <property type="molecule type" value="Genomic_DNA"/>
</dbReference>
<sequence length="42" mass="4959">MMVLVFNVNYITMATKIFAEGLNKNKQDNELKERIWFHGVQS</sequence>
<comment type="caution">
    <text evidence="1">The sequence shown here is derived from an EMBL/GenBank/DDBJ whole genome shotgun (WGS) entry which is preliminary data.</text>
</comment>
<name>A0A482Y6R0_9EURY</name>
<reference evidence="1 2" key="1">
    <citation type="submission" date="2019-02" db="EMBL/GenBank/DDBJ databases">
        <title>Genomic Encyclopedia of Archaeal and Bacterial Type Strains, Phase II (KMG-II): from individual species to whole genera.</title>
        <authorList>
            <person name="Goeker M."/>
        </authorList>
    </citation>
    <scope>NUCLEOTIDE SEQUENCE [LARGE SCALE GENOMIC DNA]</scope>
    <source>
        <strain evidence="1 2">DSM 18328</strain>
    </source>
</reference>
<dbReference type="AlphaFoldDB" id="A0A482Y6R0"/>
<organism evidence="1 2">
    <name type="scientific">Natrinema hispanicum</name>
    <dbReference type="NCBI Taxonomy" id="392421"/>
    <lineage>
        <taxon>Archaea</taxon>
        <taxon>Methanobacteriati</taxon>
        <taxon>Methanobacteriota</taxon>
        <taxon>Stenosarchaea group</taxon>
        <taxon>Halobacteria</taxon>
        <taxon>Halobacteriales</taxon>
        <taxon>Natrialbaceae</taxon>
        <taxon>Natrinema</taxon>
    </lineage>
</organism>
<dbReference type="Proteomes" id="UP000291097">
    <property type="component" value="Unassembled WGS sequence"/>
</dbReference>
<proteinExistence type="predicted"/>
<evidence type="ECO:0000313" key="1">
    <source>
        <dbReference type="EMBL" id="RZV05137.1"/>
    </source>
</evidence>
<accession>A0A482Y6R0</accession>
<protein>
    <submittedName>
        <fullName evidence="1">Uncharacterized protein</fullName>
    </submittedName>
</protein>
<evidence type="ECO:0000313" key="2">
    <source>
        <dbReference type="Proteomes" id="UP000291097"/>
    </source>
</evidence>
<gene>
    <name evidence="1" type="ORF">BDK88_4381</name>
</gene>